<proteinExistence type="predicted"/>
<evidence type="ECO:0000313" key="3">
    <source>
        <dbReference type="Proteomes" id="UP000245048"/>
    </source>
</evidence>
<feature type="domain" description="HTH cro/C1-type" evidence="1">
    <location>
        <begin position="34"/>
        <end position="88"/>
    </location>
</feature>
<reference evidence="3" key="1">
    <citation type="submission" date="2017-10" db="EMBL/GenBank/DDBJ databases">
        <authorList>
            <person name="Toshchakov S.V."/>
            <person name="Goeva M.A."/>
        </authorList>
    </citation>
    <scope>NUCLEOTIDE SEQUENCE [LARGE SCALE GENOMIC DNA]</scope>
    <source>
        <strain evidence="3">JR1/69-1-13</strain>
    </source>
</reference>
<dbReference type="GO" id="GO:0003677">
    <property type="term" value="F:DNA binding"/>
    <property type="evidence" value="ECO:0007669"/>
    <property type="project" value="InterPro"/>
</dbReference>
<dbReference type="Pfam" id="PF01381">
    <property type="entry name" value="HTH_3"/>
    <property type="match status" value="1"/>
</dbReference>
<sequence length="105" mass="11665">MPRVKRPSPEERMALRIQLNEDIAAGGLEWSKAVKRMRQALGMTQARFAQTFKLTRRLVIELEAGTANPTAETLAKIGRPFGYQVGFVLKKAAGSSNQYERSASL</sequence>
<gene>
    <name evidence="2" type="ORF">CR165_22095</name>
</gene>
<dbReference type="Gene3D" id="1.10.260.40">
    <property type="entry name" value="lambda repressor-like DNA-binding domains"/>
    <property type="match status" value="1"/>
</dbReference>
<dbReference type="CDD" id="cd00093">
    <property type="entry name" value="HTH_XRE"/>
    <property type="match status" value="1"/>
</dbReference>
<dbReference type="Proteomes" id="UP000245048">
    <property type="component" value="Unassembled WGS sequence"/>
</dbReference>
<dbReference type="SUPFAM" id="SSF47413">
    <property type="entry name" value="lambda repressor-like DNA-binding domains"/>
    <property type="match status" value="1"/>
</dbReference>
<dbReference type="InterPro" id="IPR001387">
    <property type="entry name" value="Cro/C1-type_HTH"/>
</dbReference>
<dbReference type="AlphaFoldDB" id="A0A2U1UYB2"/>
<dbReference type="EMBL" id="PDOA01000028">
    <property type="protein sequence ID" value="PWC26637.1"/>
    <property type="molecule type" value="Genomic_DNA"/>
</dbReference>
<evidence type="ECO:0000259" key="1">
    <source>
        <dbReference type="PROSITE" id="PS50943"/>
    </source>
</evidence>
<evidence type="ECO:0000313" key="2">
    <source>
        <dbReference type="EMBL" id="PWC26637.1"/>
    </source>
</evidence>
<keyword evidence="3" id="KW-1185">Reference proteome</keyword>
<dbReference type="InterPro" id="IPR010982">
    <property type="entry name" value="Lambda_DNA-bd_dom_sf"/>
</dbReference>
<name>A0A2U1UYB2_9PROT</name>
<accession>A0A2U1UYB2</accession>
<dbReference type="SMART" id="SM00530">
    <property type="entry name" value="HTH_XRE"/>
    <property type="match status" value="1"/>
</dbReference>
<organism evidence="2 3">
    <name type="scientific">Teichococcus aestuarii</name>
    <dbReference type="NCBI Taxonomy" id="568898"/>
    <lineage>
        <taxon>Bacteria</taxon>
        <taxon>Pseudomonadati</taxon>
        <taxon>Pseudomonadota</taxon>
        <taxon>Alphaproteobacteria</taxon>
        <taxon>Acetobacterales</taxon>
        <taxon>Roseomonadaceae</taxon>
        <taxon>Roseomonas</taxon>
    </lineage>
</organism>
<protein>
    <submittedName>
        <fullName evidence="2">Transcriptional regulator</fullName>
    </submittedName>
</protein>
<dbReference type="OrthoDB" id="7871866at2"/>
<dbReference type="PROSITE" id="PS50943">
    <property type="entry name" value="HTH_CROC1"/>
    <property type="match status" value="1"/>
</dbReference>
<comment type="caution">
    <text evidence="2">The sequence shown here is derived from an EMBL/GenBank/DDBJ whole genome shotgun (WGS) entry which is preliminary data.</text>
</comment>